<organism evidence="1 2">
    <name type="scientific">Ligilactobacillus hayakitensis DSM 18933 = JCM 14209</name>
    <dbReference type="NCBI Taxonomy" id="1423755"/>
    <lineage>
        <taxon>Bacteria</taxon>
        <taxon>Bacillati</taxon>
        <taxon>Bacillota</taxon>
        <taxon>Bacilli</taxon>
        <taxon>Lactobacillales</taxon>
        <taxon>Lactobacillaceae</taxon>
        <taxon>Ligilactobacillus</taxon>
    </lineage>
</organism>
<keyword evidence="2" id="KW-1185">Reference proteome</keyword>
<proteinExistence type="predicted"/>
<protein>
    <recommendedName>
        <fullName evidence="3">Nucleoside deoxyribosyltransferase</fullName>
    </recommendedName>
</protein>
<dbReference type="SUPFAM" id="SSF52309">
    <property type="entry name" value="N-(deoxy)ribosyltransferase-like"/>
    <property type="match status" value="1"/>
</dbReference>
<dbReference type="AlphaFoldDB" id="A0A0R1WQL4"/>
<dbReference type="Pfam" id="PF05014">
    <property type="entry name" value="Nuc_deoxyrib_tr"/>
    <property type="match status" value="1"/>
</dbReference>
<evidence type="ECO:0000313" key="1">
    <source>
        <dbReference type="EMBL" id="KRM20160.1"/>
    </source>
</evidence>
<comment type="caution">
    <text evidence="1">The sequence shown here is derived from an EMBL/GenBank/DDBJ whole genome shotgun (WGS) entry which is preliminary data.</text>
</comment>
<dbReference type="PATRIC" id="fig|1423755.3.peg.358"/>
<name>A0A0R1WQL4_9LACO</name>
<gene>
    <name evidence="1" type="ORF">FC40_GL000324</name>
</gene>
<dbReference type="Gene3D" id="3.40.50.450">
    <property type="match status" value="1"/>
</dbReference>
<reference evidence="1 2" key="1">
    <citation type="journal article" date="2015" name="Genome Announc.">
        <title>Expanding the biotechnology potential of lactobacilli through comparative genomics of 213 strains and associated genera.</title>
        <authorList>
            <person name="Sun Z."/>
            <person name="Harris H.M."/>
            <person name="McCann A."/>
            <person name="Guo C."/>
            <person name="Argimon S."/>
            <person name="Zhang W."/>
            <person name="Yang X."/>
            <person name="Jeffery I.B."/>
            <person name="Cooney J.C."/>
            <person name="Kagawa T.F."/>
            <person name="Liu W."/>
            <person name="Song Y."/>
            <person name="Salvetti E."/>
            <person name="Wrobel A."/>
            <person name="Rasinkangas P."/>
            <person name="Parkhill J."/>
            <person name="Rea M.C."/>
            <person name="O'Sullivan O."/>
            <person name="Ritari J."/>
            <person name="Douillard F.P."/>
            <person name="Paul Ross R."/>
            <person name="Yang R."/>
            <person name="Briner A.E."/>
            <person name="Felis G.E."/>
            <person name="de Vos W.M."/>
            <person name="Barrangou R."/>
            <person name="Klaenhammer T.R."/>
            <person name="Caufield P.W."/>
            <person name="Cui Y."/>
            <person name="Zhang H."/>
            <person name="O'Toole P.W."/>
        </authorList>
    </citation>
    <scope>NUCLEOTIDE SEQUENCE [LARGE SCALE GENOMIC DNA]</scope>
    <source>
        <strain evidence="1 2">DSM 18933</strain>
    </source>
</reference>
<dbReference type="RefSeq" id="WP_025022657.1">
    <property type="nucleotide sequence ID" value="NZ_AZGD01000011.1"/>
</dbReference>
<accession>A0A0R1WQL4</accession>
<dbReference type="OrthoDB" id="397706at2"/>
<dbReference type="EMBL" id="AZGD01000011">
    <property type="protein sequence ID" value="KRM20160.1"/>
    <property type="molecule type" value="Genomic_DNA"/>
</dbReference>
<dbReference type="eggNOG" id="COG3613">
    <property type="taxonomic scope" value="Bacteria"/>
</dbReference>
<dbReference type="Proteomes" id="UP000051054">
    <property type="component" value="Unassembled WGS sequence"/>
</dbReference>
<dbReference type="InterPro" id="IPR007710">
    <property type="entry name" value="Nucleoside_deoxyribTrfase"/>
</dbReference>
<evidence type="ECO:0008006" key="3">
    <source>
        <dbReference type="Google" id="ProtNLM"/>
    </source>
</evidence>
<evidence type="ECO:0000313" key="2">
    <source>
        <dbReference type="Proteomes" id="UP000051054"/>
    </source>
</evidence>
<sequence length="168" mass="18878">MKNTDQVATTKIYLATSYFNPTQIQRVEDALLALEKNPTVGIVHQPFDFQYKDASINSDPEGIFGSLEWQVATYNNDVNAVATSDVCVALYDMDEIDEGICFEIGMFVAMKKPVVLLPFTTKENDAYEANLMLARGVSSWLKPNDFQPLETFNFNHPMAQPVVPFKVI</sequence>